<dbReference type="InterPro" id="IPR029063">
    <property type="entry name" value="SAM-dependent_MTases_sf"/>
</dbReference>
<sequence>MLAPDLSPSDGARRLAAELLQRAAPPPTDRSAGAQLLTNAAAAAAASATRVTQAAQPASPGGLVASLLSARGCLTLARGVWSDALRPGDIAVDATCGNGNDAAELATILARRASEAPASSAVGRLVALDIQPAALDATRARLDDALRDFGAAERPHVELLLHDHASFPPSLAPGSVRLVVYNLGYLPHGDHSRTTTAEGTVRSLQAATELLCVGGMITAVSYPAHPEGVREAAAVHDAFARLDKHRWRVLVCRPSQNEREKFLTVALRRC</sequence>
<dbReference type="Gene3D" id="3.40.50.150">
    <property type="entry name" value="Vaccinia Virus protein VP39"/>
    <property type="match status" value="1"/>
</dbReference>
<comment type="caution">
    <text evidence="1">The sequence shown here is derived from an EMBL/GenBank/DDBJ whole genome shotgun (WGS) entry which is preliminary data.</text>
</comment>
<evidence type="ECO:0000313" key="2">
    <source>
        <dbReference type="Proteomes" id="UP000751190"/>
    </source>
</evidence>
<dbReference type="EMBL" id="JAGTXO010000006">
    <property type="protein sequence ID" value="KAG8467018.1"/>
    <property type="molecule type" value="Genomic_DNA"/>
</dbReference>
<dbReference type="PANTHER" id="PTHR35276:SF1">
    <property type="entry name" value="TRNA (MNM(5)S(2)U34)-METHYLTRANSFERASE, CHLOROPLASTIC"/>
    <property type="match status" value="1"/>
</dbReference>
<dbReference type="Pfam" id="PF06962">
    <property type="entry name" value="rRNA_methylase"/>
    <property type="match status" value="1"/>
</dbReference>
<dbReference type="PANTHER" id="PTHR35276">
    <property type="entry name" value="S-ADENOSYL-L-METHIONINE-DEPENDENT METHYLTRANSFERASES SUPERFAMILY PROTEIN"/>
    <property type="match status" value="1"/>
</dbReference>
<name>A0A8J6CGT1_DIALT</name>
<protein>
    <recommendedName>
        <fullName evidence="3">rRNA methylase</fullName>
    </recommendedName>
</protein>
<dbReference type="OMA" id="DYFGGCV"/>
<evidence type="ECO:0008006" key="3">
    <source>
        <dbReference type="Google" id="ProtNLM"/>
    </source>
</evidence>
<gene>
    <name evidence="1" type="ORF">KFE25_000334</name>
</gene>
<accession>A0A8J6CGT1</accession>
<keyword evidence="2" id="KW-1185">Reference proteome</keyword>
<organism evidence="1 2">
    <name type="scientific">Diacronema lutheri</name>
    <name type="common">Unicellular marine alga</name>
    <name type="synonym">Monochrysis lutheri</name>
    <dbReference type="NCBI Taxonomy" id="2081491"/>
    <lineage>
        <taxon>Eukaryota</taxon>
        <taxon>Haptista</taxon>
        <taxon>Haptophyta</taxon>
        <taxon>Pavlovophyceae</taxon>
        <taxon>Pavlovales</taxon>
        <taxon>Pavlovaceae</taxon>
        <taxon>Diacronema</taxon>
    </lineage>
</organism>
<dbReference type="OrthoDB" id="2984at2759"/>
<reference evidence="1" key="1">
    <citation type="submission" date="2021-05" db="EMBL/GenBank/DDBJ databases">
        <title>The genome of the haptophyte Pavlova lutheri (Diacronema luteri, Pavlovales) - a model for lipid biosynthesis in eukaryotic algae.</title>
        <authorList>
            <person name="Hulatt C.J."/>
            <person name="Posewitz M.C."/>
        </authorList>
    </citation>
    <scope>NUCLEOTIDE SEQUENCE</scope>
    <source>
        <strain evidence="1">NIVA-4/92</strain>
    </source>
</reference>
<dbReference type="Proteomes" id="UP000751190">
    <property type="component" value="Unassembled WGS sequence"/>
</dbReference>
<dbReference type="InterPro" id="IPR010719">
    <property type="entry name" value="MnmM_MeTrfase"/>
</dbReference>
<dbReference type="AlphaFoldDB" id="A0A8J6CGT1"/>
<evidence type="ECO:0000313" key="1">
    <source>
        <dbReference type="EMBL" id="KAG8467018.1"/>
    </source>
</evidence>
<dbReference type="SUPFAM" id="SSF53335">
    <property type="entry name" value="S-adenosyl-L-methionine-dependent methyltransferases"/>
    <property type="match status" value="1"/>
</dbReference>
<proteinExistence type="predicted"/>